<proteinExistence type="predicted"/>
<evidence type="ECO:0000313" key="3">
    <source>
        <dbReference type="Proteomes" id="UP001209570"/>
    </source>
</evidence>
<evidence type="ECO:0000256" key="1">
    <source>
        <dbReference type="SAM" id="MobiDB-lite"/>
    </source>
</evidence>
<gene>
    <name evidence="2" type="ORF">P43SY_010924</name>
</gene>
<protein>
    <submittedName>
        <fullName evidence="2">Uncharacterized protein</fullName>
    </submittedName>
</protein>
<reference evidence="2" key="1">
    <citation type="submission" date="2021-12" db="EMBL/GenBank/DDBJ databases">
        <title>Prjna785345.</title>
        <authorList>
            <person name="Rujirawat T."/>
            <person name="Krajaejun T."/>
        </authorList>
    </citation>
    <scope>NUCLEOTIDE SEQUENCE</scope>
    <source>
        <strain evidence="2">Pi057C3</strain>
    </source>
</reference>
<name>A0AAD5Q468_PYTIN</name>
<evidence type="ECO:0000313" key="2">
    <source>
        <dbReference type="EMBL" id="KAJ0389815.1"/>
    </source>
</evidence>
<dbReference type="Proteomes" id="UP001209570">
    <property type="component" value="Unassembled WGS sequence"/>
</dbReference>
<accession>A0AAD5Q468</accession>
<dbReference type="AlphaFoldDB" id="A0AAD5Q468"/>
<feature type="compositionally biased region" description="Basic and acidic residues" evidence="1">
    <location>
        <begin position="39"/>
        <end position="48"/>
    </location>
</feature>
<sequence>MVVTALARTEYRGVHAAAVSGRAEIQERGDEVFMTAVDGKPKSSDPVRRRGRRHVGPSSDERESDVHAAASRSRQQRCLAVRCRRSLELCSLIKQPLHGAKMTMLGCDPQRRCAVCGHCIDRFATAMTQQVMHEINVPVETRNMQQCPLPRRRFELPVNKLPVAPVL</sequence>
<dbReference type="EMBL" id="JAKCXM010003059">
    <property type="protein sequence ID" value="KAJ0389815.1"/>
    <property type="molecule type" value="Genomic_DNA"/>
</dbReference>
<organism evidence="2 3">
    <name type="scientific">Pythium insidiosum</name>
    <name type="common">Pythiosis disease agent</name>
    <dbReference type="NCBI Taxonomy" id="114742"/>
    <lineage>
        <taxon>Eukaryota</taxon>
        <taxon>Sar</taxon>
        <taxon>Stramenopiles</taxon>
        <taxon>Oomycota</taxon>
        <taxon>Peronosporomycetes</taxon>
        <taxon>Pythiales</taxon>
        <taxon>Pythiaceae</taxon>
        <taxon>Pythium</taxon>
    </lineage>
</organism>
<comment type="caution">
    <text evidence="2">The sequence shown here is derived from an EMBL/GenBank/DDBJ whole genome shotgun (WGS) entry which is preliminary data.</text>
</comment>
<feature type="region of interest" description="Disordered" evidence="1">
    <location>
        <begin position="36"/>
        <end position="71"/>
    </location>
</feature>
<keyword evidence="3" id="KW-1185">Reference proteome</keyword>